<organism evidence="3 4">
    <name type="scientific">Coemansia aciculifera</name>
    <dbReference type="NCBI Taxonomy" id="417176"/>
    <lineage>
        <taxon>Eukaryota</taxon>
        <taxon>Fungi</taxon>
        <taxon>Fungi incertae sedis</taxon>
        <taxon>Zoopagomycota</taxon>
        <taxon>Kickxellomycotina</taxon>
        <taxon>Kickxellomycetes</taxon>
        <taxon>Kickxellales</taxon>
        <taxon>Kickxellaceae</taxon>
        <taxon>Coemansia</taxon>
    </lineage>
</organism>
<feature type="signal peptide" evidence="2">
    <location>
        <begin position="1"/>
        <end position="18"/>
    </location>
</feature>
<sequence length="58" mass="5825">MIRASFVSLLALAAAANALPNIVESNTAVYSTSVSASVTPTTSAGYSTVPETTPAYST</sequence>
<feature type="non-terminal residue" evidence="3">
    <location>
        <position position="58"/>
    </location>
</feature>
<keyword evidence="2" id="KW-0732">Signal</keyword>
<dbReference type="EMBL" id="JANBUY010000254">
    <property type="protein sequence ID" value="KAJ2860988.1"/>
    <property type="molecule type" value="Genomic_DNA"/>
</dbReference>
<evidence type="ECO:0000256" key="1">
    <source>
        <dbReference type="SAM" id="MobiDB-lite"/>
    </source>
</evidence>
<evidence type="ECO:0000313" key="3">
    <source>
        <dbReference type="EMBL" id="KAJ2860988.1"/>
    </source>
</evidence>
<comment type="caution">
    <text evidence="3">The sequence shown here is derived from an EMBL/GenBank/DDBJ whole genome shotgun (WGS) entry which is preliminary data.</text>
</comment>
<proteinExistence type="predicted"/>
<evidence type="ECO:0000313" key="4">
    <source>
        <dbReference type="Proteomes" id="UP001140074"/>
    </source>
</evidence>
<reference evidence="3" key="1">
    <citation type="submission" date="2022-07" db="EMBL/GenBank/DDBJ databases">
        <title>Phylogenomic reconstructions and comparative analyses of Kickxellomycotina fungi.</title>
        <authorList>
            <person name="Reynolds N.K."/>
            <person name="Stajich J.E."/>
            <person name="Barry K."/>
            <person name="Grigoriev I.V."/>
            <person name="Crous P."/>
            <person name="Smith M.E."/>
        </authorList>
    </citation>
    <scope>NUCLEOTIDE SEQUENCE</scope>
    <source>
        <strain evidence="3">RSA 476</strain>
    </source>
</reference>
<gene>
    <name evidence="3" type="ORF">GGH94_005176</name>
</gene>
<feature type="compositionally biased region" description="Polar residues" evidence="1">
    <location>
        <begin position="45"/>
        <end position="58"/>
    </location>
</feature>
<protein>
    <submittedName>
        <fullName evidence="3">Uncharacterized protein</fullName>
    </submittedName>
</protein>
<dbReference type="AlphaFoldDB" id="A0A9W8IMU2"/>
<keyword evidence="4" id="KW-1185">Reference proteome</keyword>
<feature type="region of interest" description="Disordered" evidence="1">
    <location>
        <begin position="38"/>
        <end position="58"/>
    </location>
</feature>
<feature type="chain" id="PRO_5040813477" evidence="2">
    <location>
        <begin position="19"/>
        <end position="58"/>
    </location>
</feature>
<evidence type="ECO:0000256" key="2">
    <source>
        <dbReference type="SAM" id="SignalP"/>
    </source>
</evidence>
<name>A0A9W8IMU2_9FUNG</name>
<dbReference type="Proteomes" id="UP001140074">
    <property type="component" value="Unassembled WGS sequence"/>
</dbReference>
<accession>A0A9W8IMU2</accession>